<reference evidence="1" key="1">
    <citation type="submission" date="2023-08" db="EMBL/GenBank/DDBJ databases">
        <authorList>
            <person name="Audoor S."/>
            <person name="Bilcke G."/>
        </authorList>
    </citation>
    <scope>NUCLEOTIDE SEQUENCE</scope>
</reference>
<dbReference type="Proteomes" id="UP001295423">
    <property type="component" value="Unassembled WGS sequence"/>
</dbReference>
<organism evidence="1 2">
    <name type="scientific">Cylindrotheca closterium</name>
    <dbReference type="NCBI Taxonomy" id="2856"/>
    <lineage>
        <taxon>Eukaryota</taxon>
        <taxon>Sar</taxon>
        <taxon>Stramenopiles</taxon>
        <taxon>Ochrophyta</taxon>
        <taxon>Bacillariophyta</taxon>
        <taxon>Bacillariophyceae</taxon>
        <taxon>Bacillariophycidae</taxon>
        <taxon>Bacillariales</taxon>
        <taxon>Bacillariaceae</taxon>
        <taxon>Cylindrotheca</taxon>
    </lineage>
</organism>
<accession>A0AAD2PUH3</accession>
<protein>
    <submittedName>
        <fullName evidence="1">Uncharacterized protein</fullName>
    </submittedName>
</protein>
<dbReference type="EMBL" id="CAKOGP040001764">
    <property type="protein sequence ID" value="CAJ1950382.1"/>
    <property type="molecule type" value="Genomic_DNA"/>
</dbReference>
<dbReference type="AlphaFoldDB" id="A0AAD2PUH3"/>
<gene>
    <name evidence="1" type="ORF">CYCCA115_LOCUS12559</name>
</gene>
<evidence type="ECO:0000313" key="2">
    <source>
        <dbReference type="Proteomes" id="UP001295423"/>
    </source>
</evidence>
<keyword evidence="2" id="KW-1185">Reference proteome</keyword>
<comment type="caution">
    <text evidence="1">The sequence shown here is derived from an EMBL/GenBank/DDBJ whole genome shotgun (WGS) entry which is preliminary data.</text>
</comment>
<evidence type="ECO:0000313" key="1">
    <source>
        <dbReference type="EMBL" id="CAJ1950382.1"/>
    </source>
</evidence>
<name>A0AAD2PUH3_9STRA</name>
<sequence>MNSNFISQLSCIDQINPLETETGPSPEKAEMNDLWLGGATDGKYTGPIRIVLSYCKGDLAWLSAFILGFGVQSITVVSKCGVSPPTNLPIKDKEFIDLPNAGRNDHTIAYSMAKISAEESDDDAIVLFLKDNIVVHQKANPRSLYELLRITAKKGFGCFQELRKGMSFYHQTDVLKILNMTKYGGVPHSTSDGRRVWNDSKGFKSPFKNLGQWLESLDISLPSPLTPVCYGGIFAAKQTKIKSIPKVKWEAIAKSLSRGDNIEEGHFAERTWAGLLSAPLSEEEQWSIIGKSSYVNRVAAKDGGGRLGALGNYKLNHHPETNRHFYQEQKM</sequence>
<proteinExistence type="predicted"/>